<accession>A0ABV7RD43</accession>
<dbReference type="InterPro" id="IPR025532">
    <property type="entry name" value="G6P_1-epimerase"/>
</dbReference>
<evidence type="ECO:0000256" key="3">
    <source>
        <dbReference type="ARBA" id="ARBA00023235"/>
    </source>
</evidence>
<dbReference type="PIRSF" id="PIRSF016020">
    <property type="entry name" value="PHexose_mutarotase"/>
    <property type="match status" value="1"/>
</dbReference>
<reference evidence="6" key="1">
    <citation type="journal article" date="2019" name="Int. J. Syst. Evol. Microbiol.">
        <title>The Global Catalogue of Microorganisms (GCM) 10K type strain sequencing project: providing services to taxonomists for standard genome sequencing and annotation.</title>
        <authorList>
            <consortium name="The Broad Institute Genomics Platform"/>
            <consortium name="The Broad Institute Genome Sequencing Center for Infectious Disease"/>
            <person name="Wu L."/>
            <person name="Ma J."/>
        </authorList>
    </citation>
    <scope>NUCLEOTIDE SEQUENCE [LARGE SCALE GENOMIC DNA]</scope>
    <source>
        <strain evidence="6">KCTC 42742</strain>
    </source>
</reference>
<dbReference type="PANTHER" id="PTHR11122:SF13">
    <property type="entry name" value="GLUCOSE-6-PHOSPHATE 1-EPIMERASE"/>
    <property type="match status" value="1"/>
</dbReference>
<dbReference type="Pfam" id="PF01263">
    <property type="entry name" value="Aldose_epim"/>
    <property type="match status" value="1"/>
</dbReference>
<keyword evidence="3 4" id="KW-0413">Isomerase</keyword>
<proteinExistence type="inferred from homology"/>
<sequence length="292" mass="30820">MSHPVHPDLLPPGVRAIDIAPGLPGLAFQHPAFSATLSLYGGQLLDFTPTGGQPLLYLSPQSRFEDGKAIRGGVPLCWPWFGAHPQDAGQPQHGVARTAPWTVSAVARSDDGFHVKLAGPRPELHGSTLEASLTLQLGPGVDIALTSRNLGNEPASVSAALHSYLAVSDLRDIHLSGLEGAGYHDKLRAEHATLPAQPWRFTAATDAIVAAAGPCQLHDPGWQRRIAISSSGSASTVVWTPWQQGAANMADLPDDGWQRFLCVEAANAGSDARLLAPGASHTLRQQLQLLAL</sequence>
<name>A0ABV7RD43_9NEIS</name>
<dbReference type="GO" id="GO:0016853">
    <property type="term" value="F:isomerase activity"/>
    <property type="evidence" value="ECO:0007669"/>
    <property type="project" value="UniProtKB-KW"/>
</dbReference>
<dbReference type="InterPro" id="IPR014718">
    <property type="entry name" value="GH-type_carb-bd"/>
</dbReference>
<comment type="caution">
    <text evidence="5">The sequence shown here is derived from an EMBL/GenBank/DDBJ whole genome shotgun (WGS) entry which is preliminary data.</text>
</comment>
<evidence type="ECO:0000313" key="6">
    <source>
        <dbReference type="Proteomes" id="UP001595741"/>
    </source>
</evidence>
<dbReference type="PANTHER" id="PTHR11122">
    <property type="entry name" value="APOSPORY-ASSOCIATED PROTEIN C-RELATED"/>
    <property type="match status" value="1"/>
</dbReference>
<evidence type="ECO:0000256" key="4">
    <source>
        <dbReference type="PIRNR" id="PIRNR016020"/>
    </source>
</evidence>
<dbReference type="InterPro" id="IPR008183">
    <property type="entry name" value="Aldose_1/G6P_1-epimerase"/>
</dbReference>
<dbReference type="CDD" id="cd09020">
    <property type="entry name" value="D-hex-6-P-epi_like"/>
    <property type="match status" value="1"/>
</dbReference>
<evidence type="ECO:0000313" key="5">
    <source>
        <dbReference type="EMBL" id="MFC3531374.1"/>
    </source>
</evidence>
<dbReference type="Proteomes" id="UP001595741">
    <property type="component" value="Unassembled WGS sequence"/>
</dbReference>
<dbReference type="Gene3D" id="2.70.98.10">
    <property type="match status" value="1"/>
</dbReference>
<organism evidence="5 6">
    <name type="scientific">Vogesella facilis</name>
    <dbReference type="NCBI Taxonomy" id="1655232"/>
    <lineage>
        <taxon>Bacteria</taxon>
        <taxon>Pseudomonadati</taxon>
        <taxon>Pseudomonadota</taxon>
        <taxon>Betaproteobacteria</taxon>
        <taxon>Neisseriales</taxon>
        <taxon>Chromobacteriaceae</taxon>
        <taxon>Vogesella</taxon>
    </lineage>
</organism>
<dbReference type="EMBL" id="JBHRXN010000010">
    <property type="protein sequence ID" value="MFC3531374.1"/>
    <property type="molecule type" value="Genomic_DNA"/>
</dbReference>
<evidence type="ECO:0000256" key="1">
    <source>
        <dbReference type="ARBA" id="ARBA00001096"/>
    </source>
</evidence>
<dbReference type="RefSeq" id="WP_386088720.1">
    <property type="nucleotide sequence ID" value="NZ_JBHRXN010000010.1"/>
</dbReference>
<keyword evidence="6" id="KW-1185">Reference proteome</keyword>
<dbReference type="InterPro" id="IPR011013">
    <property type="entry name" value="Gal_mutarotase_sf_dom"/>
</dbReference>
<dbReference type="EC" id="5.1.3.15" evidence="4"/>
<dbReference type="SUPFAM" id="SSF74650">
    <property type="entry name" value="Galactose mutarotase-like"/>
    <property type="match status" value="1"/>
</dbReference>
<gene>
    <name evidence="5" type="ORF">ACFOLG_04185</name>
</gene>
<protein>
    <recommendedName>
        <fullName evidence="4">Putative glucose-6-phosphate 1-epimerase</fullName>
        <ecNumber evidence="4">5.1.3.15</ecNumber>
    </recommendedName>
</protein>
<comment type="catalytic activity">
    <reaction evidence="1">
        <text>alpha-D-glucose 6-phosphate = beta-D-glucose 6-phosphate</text>
        <dbReference type="Rhea" id="RHEA:16249"/>
        <dbReference type="ChEBI" id="CHEBI:58225"/>
        <dbReference type="ChEBI" id="CHEBI:58247"/>
        <dbReference type="EC" id="5.1.3.15"/>
    </reaction>
</comment>
<evidence type="ECO:0000256" key="2">
    <source>
        <dbReference type="ARBA" id="ARBA00005866"/>
    </source>
</evidence>
<comment type="similarity">
    <text evidence="2 4">Belongs to the glucose-6-phosphate 1-epimerase family.</text>
</comment>